<keyword evidence="2" id="KW-0804">Transcription</keyword>
<protein>
    <recommendedName>
        <fullName evidence="6">Transcription termination factor MTEF18, mitochondrial-like</fullName>
    </recommendedName>
</protein>
<accession>A0A251K3L3</accession>
<dbReference type="OrthoDB" id="764594at2759"/>
<dbReference type="InterPro" id="IPR003690">
    <property type="entry name" value="MTERF"/>
</dbReference>
<evidence type="ECO:0000313" key="5">
    <source>
        <dbReference type="Proteomes" id="UP000091857"/>
    </source>
</evidence>
<dbReference type="GO" id="GO:0006353">
    <property type="term" value="P:DNA-templated transcription termination"/>
    <property type="evidence" value="ECO:0007669"/>
    <property type="project" value="UniProtKB-KW"/>
</dbReference>
<keyword evidence="3" id="KW-0809">Transit peptide</keyword>
<evidence type="ECO:0000256" key="3">
    <source>
        <dbReference type="ARBA" id="ARBA00022946"/>
    </source>
</evidence>
<evidence type="ECO:0000313" key="4">
    <source>
        <dbReference type="EMBL" id="OAY40580.1"/>
    </source>
</evidence>
<evidence type="ECO:0000256" key="1">
    <source>
        <dbReference type="ARBA" id="ARBA00007692"/>
    </source>
</evidence>
<reference evidence="4 5" key="1">
    <citation type="submission" date="2016-02" db="EMBL/GenBank/DDBJ databases">
        <title>WGS assembly of Manihot esculenta.</title>
        <authorList>
            <person name="Bredeson J.V."/>
            <person name="Prochnik S.E."/>
            <person name="Lyons J.B."/>
            <person name="Schmutz J."/>
            <person name="Grimwood J."/>
            <person name="Vrebalov J."/>
            <person name="Bart R.S."/>
            <person name="Amuge T."/>
            <person name="Ferguson M.E."/>
            <person name="Green R."/>
            <person name="Putnam N."/>
            <person name="Stites J."/>
            <person name="Rounsley S."/>
            <person name="Rokhsar D.S."/>
        </authorList>
    </citation>
    <scope>NUCLEOTIDE SEQUENCE [LARGE SCALE GENOMIC DNA]</scope>
    <source>
        <strain evidence="5">cv. AM560-2</strain>
        <tissue evidence="4">Leaf</tissue>
    </source>
</reference>
<keyword evidence="5" id="KW-1185">Reference proteome</keyword>
<gene>
    <name evidence="4" type="ORF">MANES_09G033100</name>
</gene>
<comment type="similarity">
    <text evidence="1">Belongs to the mTERF family.</text>
</comment>
<dbReference type="GO" id="GO:0003676">
    <property type="term" value="F:nucleic acid binding"/>
    <property type="evidence" value="ECO:0007669"/>
    <property type="project" value="InterPro"/>
</dbReference>
<name>A0A251K3L3_MANES</name>
<dbReference type="Gene3D" id="1.25.70.10">
    <property type="entry name" value="Transcription termination factor 3, mitochondrial"/>
    <property type="match status" value="2"/>
</dbReference>
<dbReference type="GO" id="GO:0009507">
    <property type="term" value="C:chloroplast"/>
    <property type="evidence" value="ECO:0000318"/>
    <property type="project" value="GO_Central"/>
</dbReference>
<keyword evidence="2" id="KW-0805">Transcription regulation</keyword>
<dbReference type="PANTHER" id="PTHR13068">
    <property type="entry name" value="CGI-12 PROTEIN-RELATED"/>
    <property type="match status" value="1"/>
</dbReference>
<evidence type="ECO:0000256" key="2">
    <source>
        <dbReference type="ARBA" id="ARBA00022472"/>
    </source>
</evidence>
<dbReference type="FunFam" id="1.25.70.10:FF:000019">
    <property type="entry name" value="mTERF family protein"/>
    <property type="match status" value="1"/>
</dbReference>
<dbReference type="EMBL" id="CM004395">
    <property type="protein sequence ID" value="OAY40580.1"/>
    <property type="molecule type" value="Genomic_DNA"/>
</dbReference>
<dbReference type="InterPro" id="IPR038538">
    <property type="entry name" value="MTERF_sf"/>
</dbReference>
<keyword evidence="2" id="KW-0806">Transcription termination</keyword>
<dbReference type="GO" id="GO:0009658">
    <property type="term" value="P:chloroplast organization"/>
    <property type="evidence" value="ECO:0000318"/>
    <property type="project" value="GO_Central"/>
</dbReference>
<dbReference type="PANTHER" id="PTHR13068:SF38">
    <property type="entry name" value="TRANSCRIPTION TERMINATION FACTOR FAMILY PROTEIN"/>
    <property type="match status" value="1"/>
</dbReference>
<dbReference type="SMART" id="SM00733">
    <property type="entry name" value="Mterf"/>
    <property type="match status" value="4"/>
</dbReference>
<dbReference type="OMA" id="IHRCLAF"/>
<dbReference type="AlphaFoldDB" id="A0A251K3L3"/>
<dbReference type="STRING" id="3983.A0A251K3L3"/>
<dbReference type="Proteomes" id="UP000091857">
    <property type="component" value="Chromosome 9"/>
</dbReference>
<proteinExistence type="inferred from homology"/>
<dbReference type="FunFam" id="1.25.70.10:FF:000014">
    <property type="entry name" value="Transcription termination factor MTEF18, mitochondrial"/>
    <property type="match status" value="1"/>
</dbReference>
<dbReference type="Gramene" id="Manes.09G033100.2.v8.1">
    <property type="protein sequence ID" value="Manes.09G033100.2.v8.1.CDS.1"/>
    <property type="gene ID" value="Manes.09G033100.v8.1"/>
</dbReference>
<evidence type="ECO:0008006" key="6">
    <source>
        <dbReference type="Google" id="ProtNLM"/>
    </source>
</evidence>
<sequence length="582" mass="67026">MTHSHKRRTLSMLKWVSSNFVDSLETPQWPMGSLFCTANNPRFYGRKRIVRNENGDNVANASLDNGQSTANFSRATRKAAQSALLEYLHLTRNIPFMDAQDMSLNSPHFLGNLLQKVDIDTDIWGSVARFLRYHPINEFEPFFESLGLKPYEYTPLLPRDLMFIKDDDLMLENFHVLCDYGIPRNKIGRIYKEAMQIFRYNHGVLGLKLQAYQQLGLSQSFVGKVVACSPYLLIGDVNIDFMKVLEILRKGGIELSWIEGQLLENRYNWSQMLSLLNLFIKIGYSEEQLGGVISQHPGIIFEGSGYKTLSLIGFLFKFGSSMDQICSIFLHFSHMQIGKFVSNLRRCFLFLTEIEMDMNEIGKIVRSHPLSLGSCALKKTNTILCSLNVGKKRVRKIIQENPQEMMKWVMGSRIEQIPSSGEESRMLKLKFLLDMGLVENPNKMENALKVYRGRGTELQERFDCIMKAGVDRKDVCEMIKLSPQILNQTKEVIENKIDFLVNDLGYPVSCLVNFPSYLSYTRQRVELRLAMYNWLKEQGSFDSLLALSTIVACTENYFIREYVNQHPRGLEVWQDLKEKLCS</sequence>
<organism evidence="4 5">
    <name type="scientific">Manihot esculenta</name>
    <name type="common">Cassava</name>
    <name type="synonym">Jatropha manihot</name>
    <dbReference type="NCBI Taxonomy" id="3983"/>
    <lineage>
        <taxon>Eukaryota</taxon>
        <taxon>Viridiplantae</taxon>
        <taxon>Streptophyta</taxon>
        <taxon>Embryophyta</taxon>
        <taxon>Tracheophyta</taxon>
        <taxon>Spermatophyta</taxon>
        <taxon>Magnoliopsida</taxon>
        <taxon>eudicotyledons</taxon>
        <taxon>Gunneridae</taxon>
        <taxon>Pentapetalae</taxon>
        <taxon>rosids</taxon>
        <taxon>fabids</taxon>
        <taxon>Malpighiales</taxon>
        <taxon>Euphorbiaceae</taxon>
        <taxon>Crotonoideae</taxon>
        <taxon>Manihoteae</taxon>
        <taxon>Manihot</taxon>
    </lineage>
</organism>
<dbReference type="EMBL" id="CM004395">
    <property type="protein sequence ID" value="OAY40579.1"/>
    <property type="molecule type" value="Genomic_DNA"/>
</dbReference>
<dbReference type="Pfam" id="PF02536">
    <property type="entry name" value="mTERF"/>
    <property type="match status" value="2"/>
</dbReference>